<reference evidence="2" key="1">
    <citation type="submission" date="2018-02" db="EMBL/GenBank/DDBJ databases">
        <authorList>
            <person name="Hausmann B."/>
        </authorList>
    </citation>
    <scope>NUCLEOTIDE SEQUENCE [LARGE SCALE GENOMIC DNA]</scope>
    <source>
        <strain evidence="2">Peat soil MAG SbF1</strain>
    </source>
</reference>
<accession>A0A2U3K053</accession>
<evidence type="ECO:0000313" key="2">
    <source>
        <dbReference type="Proteomes" id="UP000238916"/>
    </source>
</evidence>
<proteinExistence type="predicted"/>
<evidence type="ECO:0000313" key="1">
    <source>
        <dbReference type="EMBL" id="SPF32979.1"/>
    </source>
</evidence>
<name>A0A2U3K053_9FIRM</name>
<organism evidence="1 2">
    <name type="scientific">Candidatus Desulfosporosinus infrequens</name>
    <dbReference type="NCBI Taxonomy" id="2043169"/>
    <lineage>
        <taxon>Bacteria</taxon>
        <taxon>Bacillati</taxon>
        <taxon>Bacillota</taxon>
        <taxon>Clostridia</taxon>
        <taxon>Eubacteriales</taxon>
        <taxon>Desulfitobacteriaceae</taxon>
        <taxon>Desulfosporosinus</taxon>
    </lineage>
</organism>
<gene>
    <name evidence="1" type="ORF">SBF1_1180031</name>
</gene>
<dbReference type="EMBL" id="OMOF01000022">
    <property type="protein sequence ID" value="SPF32979.1"/>
    <property type="molecule type" value="Genomic_DNA"/>
</dbReference>
<dbReference type="Proteomes" id="UP000238916">
    <property type="component" value="Unassembled WGS sequence"/>
</dbReference>
<protein>
    <submittedName>
        <fullName evidence="1">Uncharacterized protein</fullName>
    </submittedName>
</protein>
<sequence length="43" mass="4827">MAQIFLKMAEREGFEPSTPVAQCTRFPGGRLRPLSHLSELVKP</sequence>
<dbReference type="AlphaFoldDB" id="A0A2U3K053"/>